<feature type="domain" description="RCK N-terminal" evidence="7">
    <location>
        <begin position="229"/>
        <end position="346"/>
    </location>
</feature>
<evidence type="ECO:0000256" key="3">
    <source>
        <dbReference type="ARBA" id="ARBA00022538"/>
    </source>
</evidence>
<feature type="domain" description="RCK C-terminal" evidence="8">
    <location>
        <begin position="366"/>
        <end position="447"/>
    </location>
</feature>
<evidence type="ECO:0000313" key="9">
    <source>
        <dbReference type="EMBL" id="MCS3951673.1"/>
    </source>
</evidence>
<keyword evidence="3" id="KW-0633">Potassium transport</keyword>
<reference evidence="9" key="1">
    <citation type="submission" date="2022-08" db="EMBL/GenBank/DDBJ databases">
        <title>Genomic Encyclopedia of Type Strains, Phase V (KMG-V): Genome sequencing to study the core and pangenomes of soil and plant-associated prokaryotes.</title>
        <authorList>
            <person name="Whitman W."/>
        </authorList>
    </citation>
    <scope>NUCLEOTIDE SEQUENCE</scope>
    <source>
        <strain evidence="9">SP2017</strain>
    </source>
</reference>
<dbReference type="NCBIfam" id="NF007039">
    <property type="entry name" value="PRK09496.3-2"/>
    <property type="match status" value="1"/>
</dbReference>
<evidence type="ECO:0000313" key="10">
    <source>
        <dbReference type="Proteomes" id="UP001155010"/>
    </source>
</evidence>
<feature type="domain" description="RCK C-terminal" evidence="8">
    <location>
        <begin position="141"/>
        <end position="222"/>
    </location>
</feature>
<accession>A0A9X2U8I1</accession>
<sequence length="447" mass="48720">MKVLIVGAGQVGQTVAQELAPDHAVVAIDRRYEALEQVPSAARVVQGDGVELDVLQEGDVDEADILIACTDDDRTNILICSTAKLEGDPFAIARVAHTQFLDTWHHSRKAFGVDLMVGRSSLTARSVARLVGFQSAEETAFEERFFAGGRIEMAEFEIESESPLAGKTVEHADRFEGVTFASLFRNGEMMIPEGTTRLAVGDRLVVMGNPKDVKAFGIQLNPSTAEEDVNRIVVLGGGEIGAQTAQVLQQRGLSVTLVERDPGRAERVAETLSNTMVLQSDATNRAFWKTERLDRADLCIVALRPDERVLLAGLLAKQLGVPRVFGVIRERQYVGLGEMSALDGVVHPREETAAYISRHVLESYADSVARIEHERAEVFETTLSTEGRLTDRRIEEGVPDLPGPCTVGTVLREGRVLVPRGNTLLRTGDRVVVIAHAEHAEAIADML</sequence>
<evidence type="ECO:0000256" key="2">
    <source>
        <dbReference type="ARBA" id="ARBA00022448"/>
    </source>
</evidence>
<dbReference type="Pfam" id="PF02080">
    <property type="entry name" value="TrkA_C"/>
    <property type="match status" value="2"/>
</dbReference>
<dbReference type="PRINTS" id="PR00335">
    <property type="entry name" value="KUPTAKETRKA"/>
</dbReference>
<dbReference type="Pfam" id="PF02254">
    <property type="entry name" value="TrkA_N"/>
    <property type="match status" value="2"/>
</dbReference>
<evidence type="ECO:0000256" key="6">
    <source>
        <dbReference type="ARBA" id="ARBA00023065"/>
    </source>
</evidence>
<dbReference type="GO" id="GO:0015079">
    <property type="term" value="F:potassium ion transmembrane transporter activity"/>
    <property type="evidence" value="ECO:0007669"/>
    <property type="project" value="InterPro"/>
</dbReference>
<dbReference type="RefSeq" id="WP_259081817.1">
    <property type="nucleotide sequence ID" value="NZ_JANTZN010000005.1"/>
</dbReference>
<keyword evidence="6" id="KW-0406">Ion transport</keyword>
<dbReference type="PANTHER" id="PTHR43833:SF5">
    <property type="entry name" value="TRK SYSTEM POTASSIUM UPTAKE PROTEIN TRKA"/>
    <property type="match status" value="1"/>
</dbReference>
<name>A0A9X2U8I1_9BACT</name>
<dbReference type="PROSITE" id="PS51201">
    <property type="entry name" value="RCK_N"/>
    <property type="match status" value="2"/>
</dbReference>
<evidence type="ECO:0000256" key="5">
    <source>
        <dbReference type="ARBA" id="ARBA00023027"/>
    </source>
</evidence>
<gene>
    <name evidence="9" type="ORF">GGP83_001625</name>
</gene>
<keyword evidence="5" id="KW-0520">NAD</keyword>
<feature type="domain" description="RCK N-terminal" evidence="7">
    <location>
        <begin position="1"/>
        <end position="117"/>
    </location>
</feature>
<dbReference type="Gene3D" id="3.40.50.720">
    <property type="entry name" value="NAD(P)-binding Rossmann-like Domain"/>
    <property type="match status" value="2"/>
</dbReference>
<evidence type="ECO:0000259" key="8">
    <source>
        <dbReference type="PROSITE" id="PS51202"/>
    </source>
</evidence>
<dbReference type="NCBIfam" id="NF007034">
    <property type="entry name" value="PRK09496.2-1"/>
    <property type="match status" value="1"/>
</dbReference>
<dbReference type="PROSITE" id="PS51202">
    <property type="entry name" value="RCK_C"/>
    <property type="match status" value="2"/>
</dbReference>
<protein>
    <recommendedName>
        <fullName evidence="1">Trk system potassium uptake protein TrkA</fullName>
    </recommendedName>
</protein>
<evidence type="ECO:0000256" key="1">
    <source>
        <dbReference type="ARBA" id="ARBA00017378"/>
    </source>
</evidence>
<evidence type="ECO:0000256" key="4">
    <source>
        <dbReference type="ARBA" id="ARBA00022958"/>
    </source>
</evidence>
<evidence type="ECO:0000259" key="7">
    <source>
        <dbReference type="PROSITE" id="PS51201"/>
    </source>
</evidence>
<dbReference type="SUPFAM" id="SSF51735">
    <property type="entry name" value="NAD(P)-binding Rossmann-fold domains"/>
    <property type="match status" value="2"/>
</dbReference>
<dbReference type="InterPro" id="IPR050721">
    <property type="entry name" value="Trk_Ktr_HKT_K-transport"/>
</dbReference>
<dbReference type="PANTHER" id="PTHR43833">
    <property type="entry name" value="POTASSIUM CHANNEL PROTEIN 2-RELATED-RELATED"/>
    <property type="match status" value="1"/>
</dbReference>
<dbReference type="GO" id="GO:0005886">
    <property type="term" value="C:plasma membrane"/>
    <property type="evidence" value="ECO:0007669"/>
    <property type="project" value="InterPro"/>
</dbReference>
<dbReference type="SUPFAM" id="SSF116726">
    <property type="entry name" value="TrkA C-terminal domain-like"/>
    <property type="match status" value="2"/>
</dbReference>
<dbReference type="EMBL" id="JANUBB010000006">
    <property type="protein sequence ID" value="MCS3951673.1"/>
    <property type="molecule type" value="Genomic_DNA"/>
</dbReference>
<dbReference type="InterPro" id="IPR036291">
    <property type="entry name" value="NAD(P)-bd_dom_sf"/>
</dbReference>
<dbReference type="InterPro" id="IPR006037">
    <property type="entry name" value="RCK_C"/>
</dbReference>
<dbReference type="InterPro" id="IPR006036">
    <property type="entry name" value="K_uptake_TrkA"/>
</dbReference>
<proteinExistence type="predicted"/>
<dbReference type="InterPro" id="IPR003148">
    <property type="entry name" value="RCK_N"/>
</dbReference>
<dbReference type="Gene3D" id="3.30.70.1450">
    <property type="entry name" value="Regulator of K+ conductance, C-terminal domain"/>
    <property type="match status" value="2"/>
</dbReference>
<organism evidence="9 10">
    <name type="scientific">Salinibacter ruber</name>
    <dbReference type="NCBI Taxonomy" id="146919"/>
    <lineage>
        <taxon>Bacteria</taxon>
        <taxon>Pseudomonadati</taxon>
        <taxon>Rhodothermota</taxon>
        <taxon>Rhodothermia</taxon>
        <taxon>Rhodothermales</taxon>
        <taxon>Salinibacteraceae</taxon>
        <taxon>Salinibacter</taxon>
    </lineage>
</organism>
<keyword evidence="2" id="KW-0813">Transport</keyword>
<keyword evidence="4" id="KW-0630">Potassium</keyword>
<comment type="caution">
    <text evidence="9">The sequence shown here is derived from an EMBL/GenBank/DDBJ whole genome shotgun (WGS) entry which is preliminary data.</text>
</comment>
<dbReference type="Proteomes" id="UP001155010">
    <property type="component" value="Unassembled WGS sequence"/>
</dbReference>
<dbReference type="InterPro" id="IPR036721">
    <property type="entry name" value="RCK_C_sf"/>
</dbReference>
<dbReference type="AlphaFoldDB" id="A0A9X2U8I1"/>